<feature type="region of interest" description="Disordered" evidence="6">
    <location>
        <begin position="390"/>
        <end position="409"/>
    </location>
</feature>
<evidence type="ECO:0000256" key="2">
    <source>
        <dbReference type="ARBA" id="ARBA00022692"/>
    </source>
</evidence>
<organism evidence="8 9">
    <name type="scientific">Coleophoma cylindrospora</name>
    <dbReference type="NCBI Taxonomy" id="1849047"/>
    <lineage>
        <taxon>Eukaryota</taxon>
        <taxon>Fungi</taxon>
        <taxon>Dikarya</taxon>
        <taxon>Ascomycota</taxon>
        <taxon>Pezizomycotina</taxon>
        <taxon>Leotiomycetes</taxon>
        <taxon>Helotiales</taxon>
        <taxon>Dermateaceae</taxon>
        <taxon>Coleophoma</taxon>
    </lineage>
</organism>
<evidence type="ECO:0000313" key="9">
    <source>
        <dbReference type="Proteomes" id="UP000256645"/>
    </source>
</evidence>
<dbReference type="GO" id="GO:0005886">
    <property type="term" value="C:plasma membrane"/>
    <property type="evidence" value="ECO:0007669"/>
    <property type="project" value="TreeGrafter"/>
</dbReference>
<feature type="compositionally biased region" description="Polar residues" evidence="6">
    <location>
        <begin position="756"/>
        <end position="767"/>
    </location>
</feature>
<evidence type="ECO:0000256" key="1">
    <source>
        <dbReference type="ARBA" id="ARBA00004141"/>
    </source>
</evidence>
<comment type="subcellular location">
    <subcellularLocation>
        <location evidence="1">Membrane</location>
        <topology evidence="1">Multi-pass membrane protein</topology>
    </subcellularLocation>
</comment>
<keyword evidence="3 7" id="KW-1133">Transmembrane helix</keyword>
<accession>A0A3D8SRD2</accession>
<evidence type="ECO:0000256" key="5">
    <source>
        <dbReference type="ARBA" id="ARBA00038109"/>
    </source>
</evidence>
<feature type="transmembrane region" description="Helical" evidence="7">
    <location>
        <begin position="223"/>
        <end position="242"/>
    </location>
</feature>
<evidence type="ECO:0000256" key="6">
    <source>
        <dbReference type="SAM" id="MobiDB-lite"/>
    </source>
</evidence>
<keyword evidence="4 7" id="KW-0472">Membrane</keyword>
<dbReference type="Proteomes" id="UP000256645">
    <property type="component" value="Unassembled WGS sequence"/>
</dbReference>
<feature type="region of interest" description="Disordered" evidence="6">
    <location>
        <begin position="489"/>
        <end position="519"/>
    </location>
</feature>
<evidence type="ECO:0000256" key="7">
    <source>
        <dbReference type="SAM" id="Phobius"/>
    </source>
</evidence>
<proteinExistence type="inferred from homology"/>
<comment type="similarity">
    <text evidence="5">Belongs to the palH/RIM21 family.</text>
</comment>
<dbReference type="AlphaFoldDB" id="A0A3D8SRD2"/>
<gene>
    <name evidence="8" type="ORF">BP6252_00763</name>
</gene>
<dbReference type="PANTHER" id="PTHR35779:SF1">
    <property type="entry name" value="PH-RESPONSE REGULATOR PROTEIN PALH_RIM21"/>
    <property type="match status" value="1"/>
</dbReference>
<feature type="transmembrane region" description="Helical" evidence="7">
    <location>
        <begin position="296"/>
        <end position="320"/>
    </location>
</feature>
<protein>
    <submittedName>
        <fullName evidence="8">PalH-domain-containing protein</fullName>
    </submittedName>
</protein>
<feature type="region of interest" description="Disordered" evidence="6">
    <location>
        <begin position="656"/>
        <end position="697"/>
    </location>
</feature>
<sequence length="783" mass="85805">MDRRQIWNFPSADTTVSATTAHCTPFTLPSKGIIQLAASSTITLTSNAVFSPECTGSSDSILILTSEANSHTSTVTDFRDPFYASTLPECYALAACTVIAYMLFIMLLITPRTFLIEGAVVLGRRGFTNGPSGSDAGIGIGGRPWLQKVAAATVAISLTIATADTLRVAEQQYNQGLQDALALQNAVENGTELKVIRVISDTFLWLAQAQTLIRLFPRQREKIIIKWTAFALITLDVLFGILNNFVYEGSNRPQSFVDAVPALAYLFQLALSLLYCAWVMYYALTKKRYAFYHPQMRNICLVALLSLVSVLVPVVFFVLDISKPKLAGWGDYVRWVGAAAASVVVWEWVERIEALERNDRKDGVLGREVFDGDEMLEVTPTSEAVWSKGLKHRKDGGDGRGGTATGINGRWPAMTGLAHRYRARFNGDVETGGTRSDGERTAEQPASRLRPPLWPARPLPIATPISRTDTASAESTIYAIRYHPMGDATPSILDTRRPPPPSRGYSLEMTPSRETNDTMEDAGKPVVVEDFADASKPIFVEEFHDAETNPASRHNAAWQAIANVNPFRKRNQGPPPEVSAHAVKVQEPAVGYSAANKWDVRARFEEFAAVQAEKISQRKRQDTTTVGPLPVTVIPAPVRRRNLLADVEEMENEDHIVQVPSQTTEAPLTGTTIGGSQSPNPSFTQTRGPNNPYAPQNLDQQAISHRGSISFATPALQGRRMAENSTPWSPSEDRSHFSPLLSNPTSPRPTTSSSRQGLVTNVNSLPTISIPAPPRRPRNDNED</sequence>
<feature type="region of interest" description="Disordered" evidence="6">
    <location>
        <begin position="713"/>
        <end position="783"/>
    </location>
</feature>
<keyword evidence="2 7" id="KW-0812">Transmembrane</keyword>
<evidence type="ECO:0000313" key="8">
    <source>
        <dbReference type="EMBL" id="RDW88731.1"/>
    </source>
</evidence>
<name>A0A3D8SRD2_9HELO</name>
<dbReference type="STRING" id="1849047.A0A3D8SRD2"/>
<feature type="transmembrane region" description="Helical" evidence="7">
    <location>
        <begin position="91"/>
        <end position="109"/>
    </location>
</feature>
<feature type="compositionally biased region" description="Polar residues" evidence="6">
    <location>
        <begin position="659"/>
        <end position="697"/>
    </location>
</feature>
<feature type="transmembrane region" description="Helical" evidence="7">
    <location>
        <begin position="262"/>
        <end position="284"/>
    </location>
</feature>
<dbReference type="EMBL" id="PDLM01000001">
    <property type="protein sequence ID" value="RDW88731.1"/>
    <property type="molecule type" value="Genomic_DNA"/>
</dbReference>
<comment type="caution">
    <text evidence="8">The sequence shown here is derived from an EMBL/GenBank/DDBJ whole genome shotgun (WGS) entry which is preliminary data.</text>
</comment>
<dbReference type="OrthoDB" id="5393256at2759"/>
<keyword evidence="9" id="KW-1185">Reference proteome</keyword>
<feature type="compositionally biased region" description="Low complexity" evidence="6">
    <location>
        <begin position="738"/>
        <end position="755"/>
    </location>
</feature>
<dbReference type="PANTHER" id="PTHR35779">
    <property type="entry name" value="PH-RESPONSE REGULATOR PROTEIN PALH/RIM21"/>
    <property type="match status" value="1"/>
</dbReference>
<dbReference type="Pfam" id="PF08733">
    <property type="entry name" value="PalH"/>
    <property type="match status" value="1"/>
</dbReference>
<feature type="region of interest" description="Disordered" evidence="6">
    <location>
        <begin position="427"/>
        <end position="462"/>
    </location>
</feature>
<dbReference type="GO" id="GO:0071467">
    <property type="term" value="P:cellular response to pH"/>
    <property type="evidence" value="ECO:0007669"/>
    <property type="project" value="TreeGrafter"/>
</dbReference>
<evidence type="ECO:0000256" key="4">
    <source>
        <dbReference type="ARBA" id="ARBA00023136"/>
    </source>
</evidence>
<dbReference type="InterPro" id="IPR014844">
    <property type="entry name" value="PalH"/>
</dbReference>
<evidence type="ECO:0000256" key="3">
    <source>
        <dbReference type="ARBA" id="ARBA00022989"/>
    </source>
</evidence>
<reference evidence="8 9" key="1">
    <citation type="journal article" date="2018" name="IMA Fungus">
        <title>IMA Genome-F 9: Draft genome sequence of Annulohypoxylon stygium, Aspergillus mulundensis, Berkeleyomyces basicola (syn. Thielaviopsis basicola), Ceratocystis smalleyi, two Cercospora beticola strains, Coleophoma cylindrospora, Fusarium fracticaudum, Phialophora cf. hyalina, and Morchella septimelata.</title>
        <authorList>
            <person name="Wingfield B.D."/>
            <person name="Bills G.F."/>
            <person name="Dong Y."/>
            <person name="Huang W."/>
            <person name="Nel W.J."/>
            <person name="Swalarsk-Parry B.S."/>
            <person name="Vaghefi N."/>
            <person name="Wilken P.M."/>
            <person name="An Z."/>
            <person name="de Beer Z.W."/>
            <person name="De Vos L."/>
            <person name="Chen L."/>
            <person name="Duong T.A."/>
            <person name="Gao Y."/>
            <person name="Hammerbacher A."/>
            <person name="Kikkert J.R."/>
            <person name="Li Y."/>
            <person name="Li H."/>
            <person name="Li K."/>
            <person name="Li Q."/>
            <person name="Liu X."/>
            <person name="Ma X."/>
            <person name="Naidoo K."/>
            <person name="Pethybridge S.J."/>
            <person name="Sun J."/>
            <person name="Steenkamp E.T."/>
            <person name="van der Nest M.A."/>
            <person name="van Wyk S."/>
            <person name="Wingfield M.J."/>
            <person name="Xiong C."/>
            <person name="Yue Q."/>
            <person name="Zhang X."/>
        </authorList>
    </citation>
    <scope>NUCLEOTIDE SEQUENCE [LARGE SCALE GENOMIC DNA]</scope>
    <source>
        <strain evidence="8 9">BP6252</strain>
    </source>
</reference>